<reference evidence="3 4" key="1">
    <citation type="submission" date="2018-06" db="EMBL/GenBank/DDBJ databases">
        <title>Sphaerisporangium craniellae sp. nov., isolated from a marine sponge in the South China Sea.</title>
        <authorList>
            <person name="Li L."/>
        </authorList>
    </citation>
    <scope>NUCLEOTIDE SEQUENCE [LARGE SCALE GENOMIC DNA]</scope>
    <source>
        <strain evidence="3 4">CCTCC AA 208026</strain>
    </source>
</reference>
<gene>
    <name evidence="3" type="ORF">DQ384_36820</name>
</gene>
<dbReference type="GO" id="GO:0005524">
    <property type="term" value="F:ATP binding"/>
    <property type="evidence" value="ECO:0007669"/>
    <property type="project" value="UniProtKB-KW"/>
</dbReference>
<sequence length="139" mass="15028">MIGTPYGDRAVCWDIPADPTALREVRARLHQVLASWDLPGRGDLADDIVLATSEVLGNAVSHGRPPIRLTLRLSGETLCAEVTDHGAGLPERRGADDDAEHGRGLRIVEALCDEWGVQPALGGQAKTVWFRKKCLRQGA</sequence>
<evidence type="ECO:0000313" key="3">
    <source>
        <dbReference type="EMBL" id="RCG20965.1"/>
    </source>
</evidence>
<keyword evidence="1" id="KW-0723">Serine/threonine-protein kinase</keyword>
<dbReference type="InterPro" id="IPR003594">
    <property type="entry name" value="HATPase_dom"/>
</dbReference>
<keyword evidence="1" id="KW-0808">Transferase</keyword>
<keyword evidence="4" id="KW-1185">Reference proteome</keyword>
<dbReference type="SUPFAM" id="SSF55874">
    <property type="entry name" value="ATPase domain of HSP90 chaperone/DNA topoisomerase II/histidine kinase"/>
    <property type="match status" value="1"/>
</dbReference>
<evidence type="ECO:0000256" key="1">
    <source>
        <dbReference type="ARBA" id="ARBA00022527"/>
    </source>
</evidence>
<comment type="caution">
    <text evidence="3">The sequence shown here is derived from an EMBL/GenBank/DDBJ whole genome shotgun (WGS) entry which is preliminary data.</text>
</comment>
<proteinExistence type="predicted"/>
<keyword evidence="1" id="KW-0418">Kinase</keyword>
<protein>
    <submittedName>
        <fullName evidence="3">ATP-binding protein</fullName>
    </submittedName>
</protein>
<dbReference type="PANTHER" id="PTHR35526:SF3">
    <property type="entry name" value="ANTI-SIGMA-F FACTOR RSBW"/>
    <property type="match status" value="1"/>
</dbReference>
<dbReference type="EMBL" id="QOIL01000031">
    <property type="protein sequence ID" value="RCG20965.1"/>
    <property type="molecule type" value="Genomic_DNA"/>
</dbReference>
<dbReference type="CDD" id="cd16936">
    <property type="entry name" value="HATPase_RsbW-like"/>
    <property type="match status" value="1"/>
</dbReference>
<keyword evidence="3" id="KW-0067">ATP-binding</keyword>
<dbReference type="OrthoDB" id="3476098at2"/>
<keyword evidence="3" id="KW-0547">Nucleotide-binding</keyword>
<accession>A0A367ETP5</accession>
<dbReference type="Proteomes" id="UP000253094">
    <property type="component" value="Unassembled WGS sequence"/>
</dbReference>
<dbReference type="PANTHER" id="PTHR35526">
    <property type="entry name" value="ANTI-SIGMA-F FACTOR RSBW-RELATED"/>
    <property type="match status" value="1"/>
</dbReference>
<dbReference type="Pfam" id="PF13581">
    <property type="entry name" value="HATPase_c_2"/>
    <property type="match status" value="1"/>
</dbReference>
<evidence type="ECO:0000313" key="4">
    <source>
        <dbReference type="Proteomes" id="UP000253094"/>
    </source>
</evidence>
<dbReference type="AlphaFoldDB" id="A0A367ETP5"/>
<dbReference type="InterPro" id="IPR036890">
    <property type="entry name" value="HATPase_C_sf"/>
</dbReference>
<feature type="domain" description="Histidine kinase/HSP90-like ATPase" evidence="2">
    <location>
        <begin position="15"/>
        <end position="132"/>
    </location>
</feature>
<name>A0A367ETP5_9ACTN</name>
<organism evidence="3 4">
    <name type="scientific">Sphaerisporangium album</name>
    <dbReference type="NCBI Taxonomy" id="509200"/>
    <lineage>
        <taxon>Bacteria</taxon>
        <taxon>Bacillati</taxon>
        <taxon>Actinomycetota</taxon>
        <taxon>Actinomycetes</taxon>
        <taxon>Streptosporangiales</taxon>
        <taxon>Streptosporangiaceae</taxon>
        <taxon>Sphaerisporangium</taxon>
    </lineage>
</organism>
<dbReference type="GO" id="GO:0004674">
    <property type="term" value="F:protein serine/threonine kinase activity"/>
    <property type="evidence" value="ECO:0007669"/>
    <property type="project" value="UniProtKB-KW"/>
</dbReference>
<evidence type="ECO:0000259" key="2">
    <source>
        <dbReference type="Pfam" id="PF13581"/>
    </source>
</evidence>
<dbReference type="Gene3D" id="3.30.565.10">
    <property type="entry name" value="Histidine kinase-like ATPase, C-terminal domain"/>
    <property type="match status" value="1"/>
</dbReference>
<dbReference type="RefSeq" id="WP_114033513.1">
    <property type="nucleotide sequence ID" value="NZ_QOIL01000031.1"/>
</dbReference>
<dbReference type="InterPro" id="IPR050267">
    <property type="entry name" value="Anti-sigma-factor_SerPK"/>
</dbReference>